<evidence type="ECO:0000256" key="3">
    <source>
        <dbReference type="SAM" id="SignalP"/>
    </source>
</evidence>
<evidence type="ECO:0000313" key="5">
    <source>
        <dbReference type="Proteomes" id="UP001347796"/>
    </source>
</evidence>
<gene>
    <name evidence="4" type="ORF">SNE40_006285</name>
</gene>
<reference evidence="4 5" key="1">
    <citation type="submission" date="2024-01" db="EMBL/GenBank/DDBJ databases">
        <title>The genome of the rayed Mediterranean limpet Patella caerulea (Linnaeus, 1758).</title>
        <authorList>
            <person name="Anh-Thu Weber A."/>
            <person name="Halstead-Nussloch G."/>
        </authorList>
    </citation>
    <scope>NUCLEOTIDE SEQUENCE [LARGE SCALE GENOMIC DNA]</scope>
    <source>
        <strain evidence="4">AATW-2023a</strain>
        <tissue evidence="4">Whole specimen</tissue>
    </source>
</reference>
<keyword evidence="2" id="KW-1133">Transmembrane helix</keyword>
<feature type="transmembrane region" description="Helical" evidence="2">
    <location>
        <begin position="177"/>
        <end position="201"/>
    </location>
</feature>
<keyword evidence="3" id="KW-0732">Signal</keyword>
<organism evidence="4 5">
    <name type="scientific">Patella caerulea</name>
    <name type="common">Rayed Mediterranean limpet</name>
    <dbReference type="NCBI Taxonomy" id="87958"/>
    <lineage>
        <taxon>Eukaryota</taxon>
        <taxon>Metazoa</taxon>
        <taxon>Spiralia</taxon>
        <taxon>Lophotrochozoa</taxon>
        <taxon>Mollusca</taxon>
        <taxon>Gastropoda</taxon>
        <taxon>Patellogastropoda</taxon>
        <taxon>Patelloidea</taxon>
        <taxon>Patellidae</taxon>
        <taxon>Patella</taxon>
    </lineage>
</organism>
<accession>A0AAN8QAZ8</accession>
<keyword evidence="2" id="KW-0472">Membrane</keyword>
<dbReference type="Proteomes" id="UP001347796">
    <property type="component" value="Unassembled WGS sequence"/>
</dbReference>
<feature type="compositionally biased region" description="Low complexity" evidence="1">
    <location>
        <begin position="117"/>
        <end position="129"/>
    </location>
</feature>
<feature type="signal peptide" evidence="3">
    <location>
        <begin position="1"/>
        <end position="30"/>
    </location>
</feature>
<feature type="compositionally biased region" description="Polar residues" evidence="1">
    <location>
        <begin position="130"/>
        <end position="145"/>
    </location>
</feature>
<comment type="caution">
    <text evidence="4">The sequence shown here is derived from an EMBL/GenBank/DDBJ whole genome shotgun (WGS) entry which is preliminary data.</text>
</comment>
<evidence type="ECO:0000256" key="2">
    <source>
        <dbReference type="SAM" id="Phobius"/>
    </source>
</evidence>
<dbReference type="AlphaFoldDB" id="A0AAN8QAZ8"/>
<keyword evidence="5" id="KW-1185">Reference proteome</keyword>
<name>A0AAN8QAZ8_PATCE</name>
<evidence type="ECO:0000256" key="1">
    <source>
        <dbReference type="SAM" id="MobiDB-lite"/>
    </source>
</evidence>
<keyword evidence="2" id="KW-0812">Transmembrane</keyword>
<evidence type="ECO:0000313" key="4">
    <source>
        <dbReference type="EMBL" id="KAK6187035.1"/>
    </source>
</evidence>
<feature type="region of interest" description="Disordered" evidence="1">
    <location>
        <begin position="117"/>
        <end position="145"/>
    </location>
</feature>
<proteinExistence type="predicted"/>
<dbReference type="EMBL" id="JAZGQO010000005">
    <property type="protein sequence ID" value="KAK6187035.1"/>
    <property type="molecule type" value="Genomic_DNA"/>
</dbReference>
<protein>
    <submittedName>
        <fullName evidence="4">Uncharacterized protein</fullName>
    </submittedName>
</protein>
<feature type="chain" id="PRO_5042874038" evidence="3">
    <location>
        <begin position="31"/>
        <end position="272"/>
    </location>
</feature>
<sequence>MDYYWTTVGFKMDKTLLLTWLLSFILLVASQSSTTNEIMPSTTVSQTATSISVTPTLASASSVNQSVSQTQNVSTSATNNASINLATVSRVNSTSYLPSSSILSTVTISPSTSSMDANNSATASLNSSSIPKTTAPPQITPTPVSVKETNVTCTGAKNSSDCKTYTGQDSWSLPTSVIIGIACGSAALVLLLVVAIAICCTRKKHQLSGSKADLSAYWEDNVTLSYINGHVDLPRDYPDEMISLDNDSFLNSLDNTCMPNKWAADNAKHTNF</sequence>